<evidence type="ECO:0000256" key="1">
    <source>
        <dbReference type="SAM" id="SignalP"/>
    </source>
</evidence>
<proteinExistence type="predicted"/>
<feature type="domain" description="Cupin type-2" evidence="2">
    <location>
        <begin position="55"/>
        <end position="121"/>
    </location>
</feature>
<dbReference type="PANTHER" id="PTHR38599:SF1">
    <property type="entry name" value="CUPIN DOMAIN PROTEIN (AFU_ORTHOLOGUE AFUA_3G13620)"/>
    <property type="match status" value="1"/>
</dbReference>
<name>A0ABT3PQC5_9BACT</name>
<sequence length="129" mass="14975">MKSKISILLFILFQAVLPMSAQAQDNDDHNLVIQDIFLQKTPDIDYKNVKVSKIQFPPGAEAPRHMHDYATFVYVLKGTIENQLKGEKVKIFEAGEMWWEPRGTVHLISRNTHDQQQAELLIFSLRHHH</sequence>
<evidence type="ECO:0000313" key="4">
    <source>
        <dbReference type="Proteomes" id="UP001207918"/>
    </source>
</evidence>
<reference evidence="3 4" key="1">
    <citation type="submission" date="2021-03" db="EMBL/GenBank/DDBJ databases">
        <title>Aliifodinibius sp. nov., a new bacterium isolated from saline soil.</title>
        <authorList>
            <person name="Galisteo C."/>
            <person name="De La Haba R."/>
            <person name="Sanchez-Porro C."/>
            <person name="Ventosa A."/>
        </authorList>
    </citation>
    <scope>NUCLEOTIDE SEQUENCE [LARGE SCALE GENOMIC DNA]</scope>
    <source>
        <strain evidence="3 4">1BSP15-2V2</strain>
    </source>
</reference>
<dbReference type="InterPro" id="IPR011051">
    <property type="entry name" value="RmlC_Cupin_sf"/>
</dbReference>
<gene>
    <name evidence="3" type="ORF">J6I44_14335</name>
</gene>
<dbReference type="Gene3D" id="2.60.120.10">
    <property type="entry name" value="Jelly Rolls"/>
    <property type="match status" value="1"/>
</dbReference>
<evidence type="ECO:0000313" key="3">
    <source>
        <dbReference type="EMBL" id="MCW9708041.1"/>
    </source>
</evidence>
<feature type="chain" id="PRO_5046940448" evidence="1">
    <location>
        <begin position="24"/>
        <end position="129"/>
    </location>
</feature>
<evidence type="ECO:0000259" key="2">
    <source>
        <dbReference type="Pfam" id="PF07883"/>
    </source>
</evidence>
<organism evidence="3 4">
    <name type="scientific">Fodinibius salsisoli</name>
    <dbReference type="NCBI Taxonomy" id="2820877"/>
    <lineage>
        <taxon>Bacteria</taxon>
        <taxon>Pseudomonadati</taxon>
        <taxon>Balneolota</taxon>
        <taxon>Balneolia</taxon>
        <taxon>Balneolales</taxon>
        <taxon>Balneolaceae</taxon>
        <taxon>Fodinibius</taxon>
    </lineage>
</organism>
<dbReference type="SUPFAM" id="SSF51182">
    <property type="entry name" value="RmlC-like cupins"/>
    <property type="match status" value="1"/>
</dbReference>
<dbReference type="InterPro" id="IPR013096">
    <property type="entry name" value="Cupin_2"/>
</dbReference>
<dbReference type="PANTHER" id="PTHR38599">
    <property type="entry name" value="CUPIN DOMAIN PROTEIN (AFU_ORTHOLOGUE AFUA_3G13620)"/>
    <property type="match status" value="1"/>
</dbReference>
<comment type="caution">
    <text evidence="3">The sequence shown here is derived from an EMBL/GenBank/DDBJ whole genome shotgun (WGS) entry which is preliminary data.</text>
</comment>
<protein>
    <submittedName>
        <fullName evidence="3">Cupin domain-containing protein</fullName>
    </submittedName>
</protein>
<keyword evidence="1" id="KW-0732">Signal</keyword>
<dbReference type="RefSeq" id="WP_265766827.1">
    <property type="nucleotide sequence ID" value="NZ_JAGGJA010000009.1"/>
</dbReference>
<feature type="signal peptide" evidence="1">
    <location>
        <begin position="1"/>
        <end position="23"/>
    </location>
</feature>
<dbReference type="Proteomes" id="UP001207918">
    <property type="component" value="Unassembled WGS sequence"/>
</dbReference>
<keyword evidence="4" id="KW-1185">Reference proteome</keyword>
<accession>A0ABT3PQC5</accession>
<dbReference type="Pfam" id="PF07883">
    <property type="entry name" value="Cupin_2"/>
    <property type="match status" value="1"/>
</dbReference>
<dbReference type="EMBL" id="JAGGJA010000009">
    <property type="protein sequence ID" value="MCW9708041.1"/>
    <property type="molecule type" value="Genomic_DNA"/>
</dbReference>
<dbReference type="InterPro" id="IPR014710">
    <property type="entry name" value="RmlC-like_jellyroll"/>
</dbReference>